<evidence type="ECO:0000256" key="4">
    <source>
        <dbReference type="ARBA" id="ARBA00022475"/>
    </source>
</evidence>
<evidence type="ECO:0000256" key="1">
    <source>
        <dbReference type="ARBA" id="ARBA00004651"/>
    </source>
</evidence>
<feature type="transmembrane region" description="Helical" evidence="8">
    <location>
        <begin position="51"/>
        <end position="77"/>
    </location>
</feature>
<sequence>MNNRRRLVFSIAAVVCVGSALLSLCLGAVGLTLGELWQAVRGGPNDVAGYIFWYSRLPRTVACLLAGAALACAGCMLQSLLGNKLASPSIIGVNAGAGLAVTVCCALGALSGWAVALSAFGGALLAVMTVVLLARRTGASRSTVVLAGVAMNSILGAFREALTSLVPEVAMLSSEFRVGGFSSVVSARLVPAGVLICVALAVALTLCNELDVLALGEETAQGLGMQVKRVRTVFLLLSALLAGAVVSFAGLLGFVGLLVPHIARRLVGGESRFLLPLSALTGAGLVTACDLIARMAFAPFELPVGILMSAIGGPFFLVLLLRRRGGHGNA</sequence>
<feature type="transmembrane region" description="Helical" evidence="8">
    <location>
        <begin position="89"/>
        <end position="109"/>
    </location>
</feature>
<reference evidence="9" key="1">
    <citation type="submission" date="2020-10" db="EMBL/GenBank/DDBJ databases">
        <authorList>
            <person name="Gilroy R."/>
        </authorList>
    </citation>
    <scope>NUCLEOTIDE SEQUENCE</scope>
    <source>
        <strain evidence="9">ChiSxjej2B14-8506</strain>
    </source>
</reference>
<dbReference type="PANTHER" id="PTHR30472">
    <property type="entry name" value="FERRIC ENTEROBACTIN TRANSPORT SYSTEM PERMEASE PROTEIN"/>
    <property type="match status" value="1"/>
</dbReference>
<evidence type="ECO:0000256" key="2">
    <source>
        <dbReference type="ARBA" id="ARBA00007935"/>
    </source>
</evidence>
<comment type="caution">
    <text evidence="9">The sequence shown here is derived from an EMBL/GenBank/DDBJ whole genome shotgun (WGS) entry which is preliminary data.</text>
</comment>
<dbReference type="Proteomes" id="UP000824123">
    <property type="component" value="Unassembled WGS sequence"/>
</dbReference>
<evidence type="ECO:0000256" key="3">
    <source>
        <dbReference type="ARBA" id="ARBA00022448"/>
    </source>
</evidence>
<dbReference type="Pfam" id="PF01032">
    <property type="entry name" value="FecCD"/>
    <property type="match status" value="1"/>
</dbReference>
<dbReference type="FunFam" id="1.10.3470.10:FF:000001">
    <property type="entry name" value="Vitamin B12 ABC transporter permease BtuC"/>
    <property type="match status" value="1"/>
</dbReference>
<keyword evidence="3" id="KW-0813">Transport</keyword>
<proteinExistence type="inferred from homology"/>
<gene>
    <name evidence="9" type="ORF">IAC59_05895</name>
</gene>
<dbReference type="AlphaFoldDB" id="A0A9D1LRN8"/>
<dbReference type="PANTHER" id="PTHR30472:SF25">
    <property type="entry name" value="ABC TRANSPORTER PERMEASE PROTEIN MJ0876-RELATED"/>
    <property type="match status" value="1"/>
</dbReference>
<protein>
    <submittedName>
        <fullName evidence="9">Iron ABC transporter permease</fullName>
    </submittedName>
</protein>
<reference evidence="9" key="2">
    <citation type="journal article" date="2021" name="PeerJ">
        <title>Extensive microbial diversity within the chicken gut microbiome revealed by metagenomics and culture.</title>
        <authorList>
            <person name="Gilroy R."/>
            <person name="Ravi A."/>
            <person name="Getino M."/>
            <person name="Pursley I."/>
            <person name="Horton D.L."/>
            <person name="Alikhan N.F."/>
            <person name="Baker D."/>
            <person name="Gharbi K."/>
            <person name="Hall N."/>
            <person name="Watson M."/>
            <person name="Adriaenssens E.M."/>
            <person name="Foster-Nyarko E."/>
            <person name="Jarju S."/>
            <person name="Secka A."/>
            <person name="Antonio M."/>
            <person name="Oren A."/>
            <person name="Chaudhuri R.R."/>
            <person name="La Ragione R."/>
            <person name="Hildebrand F."/>
            <person name="Pallen M.J."/>
        </authorList>
    </citation>
    <scope>NUCLEOTIDE SEQUENCE</scope>
    <source>
        <strain evidence="9">ChiSxjej2B14-8506</strain>
    </source>
</reference>
<evidence type="ECO:0000256" key="6">
    <source>
        <dbReference type="ARBA" id="ARBA00022989"/>
    </source>
</evidence>
<comment type="subcellular location">
    <subcellularLocation>
        <location evidence="1">Cell membrane</location>
        <topology evidence="1">Multi-pass membrane protein</topology>
    </subcellularLocation>
</comment>
<feature type="transmembrane region" description="Helical" evidence="8">
    <location>
        <begin position="302"/>
        <end position="321"/>
    </location>
</feature>
<accession>A0A9D1LRN8</accession>
<name>A0A9D1LRN8_9FIRM</name>
<evidence type="ECO:0000256" key="8">
    <source>
        <dbReference type="SAM" id="Phobius"/>
    </source>
</evidence>
<keyword evidence="6 8" id="KW-1133">Transmembrane helix</keyword>
<dbReference type="CDD" id="cd06550">
    <property type="entry name" value="TM_ABC_iron-siderophores_like"/>
    <property type="match status" value="1"/>
</dbReference>
<dbReference type="GO" id="GO:0022857">
    <property type="term" value="F:transmembrane transporter activity"/>
    <property type="evidence" value="ECO:0007669"/>
    <property type="project" value="InterPro"/>
</dbReference>
<evidence type="ECO:0000256" key="5">
    <source>
        <dbReference type="ARBA" id="ARBA00022692"/>
    </source>
</evidence>
<dbReference type="InterPro" id="IPR000522">
    <property type="entry name" value="ABC_transptr_permease_BtuC"/>
</dbReference>
<dbReference type="InterPro" id="IPR037294">
    <property type="entry name" value="ABC_BtuC-like"/>
</dbReference>
<dbReference type="SUPFAM" id="SSF81345">
    <property type="entry name" value="ABC transporter involved in vitamin B12 uptake, BtuC"/>
    <property type="match status" value="1"/>
</dbReference>
<evidence type="ECO:0000313" key="9">
    <source>
        <dbReference type="EMBL" id="HIU46771.1"/>
    </source>
</evidence>
<feature type="transmembrane region" description="Helical" evidence="8">
    <location>
        <begin position="185"/>
        <end position="206"/>
    </location>
</feature>
<feature type="transmembrane region" description="Helical" evidence="8">
    <location>
        <begin position="273"/>
        <end position="296"/>
    </location>
</feature>
<comment type="similarity">
    <text evidence="2">Belongs to the binding-protein-dependent transport system permease family. FecCD subfamily.</text>
</comment>
<organism evidence="9 10">
    <name type="scientific">Candidatus Fimadaptatus faecigallinarum</name>
    <dbReference type="NCBI Taxonomy" id="2840814"/>
    <lineage>
        <taxon>Bacteria</taxon>
        <taxon>Bacillati</taxon>
        <taxon>Bacillota</taxon>
        <taxon>Clostridia</taxon>
        <taxon>Eubacteriales</taxon>
        <taxon>Candidatus Fimadaptatus</taxon>
    </lineage>
</organism>
<keyword evidence="4" id="KW-1003">Cell membrane</keyword>
<dbReference type="GO" id="GO:0005886">
    <property type="term" value="C:plasma membrane"/>
    <property type="evidence" value="ECO:0007669"/>
    <property type="project" value="UniProtKB-SubCell"/>
</dbReference>
<keyword evidence="5 8" id="KW-0812">Transmembrane</keyword>
<feature type="transmembrane region" description="Helical" evidence="8">
    <location>
        <begin position="233"/>
        <end position="261"/>
    </location>
</feature>
<evidence type="ECO:0000256" key="7">
    <source>
        <dbReference type="ARBA" id="ARBA00023136"/>
    </source>
</evidence>
<evidence type="ECO:0000313" key="10">
    <source>
        <dbReference type="Proteomes" id="UP000824123"/>
    </source>
</evidence>
<dbReference type="EMBL" id="DVNK01000037">
    <property type="protein sequence ID" value="HIU46771.1"/>
    <property type="molecule type" value="Genomic_DNA"/>
</dbReference>
<feature type="transmembrane region" description="Helical" evidence="8">
    <location>
        <begin position="115"/>
        <end position="134"/>
    </location>
</feature>
<dbReference type="Gene3D" id="1.10.3470.10">
    <property type="entry name" value="ABC transporter involved in vitamin B12 uptake, BtuC"/>
    <property type="match status" value="1"/>
</dbReference>
<keyword evidence="7 8" id="KW-0472">Membrane</keyword>